<feature type="region of interest" description="Disordered" evidence="1">
    <location>
        <begin position="48"/>
        <end position="81"/>
    </location>
</feature>
<organism evidence="2 3">
    <name type="scientific">Teladorsagia circumcincta</name>
    <name type="common">Brown stomach worm</name>
    <name type="synonym">Ostertagia circumcincta</name>
    <dbReference type="NCBI Taxonomy" id="45464"/>
    <lineage>
        <taxon>Eukaryota</taxon>
        <taxon>Metazoa</taxon>
        <taxon>Ecdysozoa</taxon>
        <taxon>Nematoda</taxon>
        <taxon>Chromadorea</taxon>
        <taxon>Rhabditida</taxon>
        <taxon>Rhabditina</taxon>
        <taxon>Rhabditomorpha</taxon>
        <taxon>Strongyloidea</taxon>
        <taxon>Trichostrongylidae</taxon>
        <taxon>Teladorsagia</taxon>
    </lineage>
</organism>
<evidence type="ECO:0000256" key="1">
    <source>
        <dbReference type="SAM" id="MobiDB-lite"/>
    </source>
</evidence>
<evidence type="ECO:0000313" key="3">
    <source>
        <dbReference type="Proteomes" id="UP000230423"/>
    </source>
</evidence>
<keyword evidence="3" id="KW-1185">Reference proteome</keyword>
<dbReference type="Proteomes" id="UP000230423">
    <property type="component" value="Unassembled WGS sequence"/>
</dbReference>
<proteinExistence type="predicted"/>
<protein>
    <submittedName>
        <fullName evidence="2">Uncharacterized protein</fullName>
    </submittedName>
</protein>
<sequence>MISPQTIIKPTAQIKLEDSSMEYHSGEIPVYLVLRSILMSRMVTPLSDALPLGRASHRPYHPPPDRRSGPNGPQDPGRRPP</sequence>
<name>A0A2G9TW97_TELCI</name>
<dbReference type="EMBL" id="KZ352429">
    <property type="protein sequence ID" value="PIO62195.1"/>
    <property type="molecule type" value="Genomic_DNA"/>
</dbReference>
<gene>
    <name evidence="2" type="ORF">TELCIR_16258</name>
</gene>
<evidence type="ECO:0000313" key="2">
    <source>
        <dbReference type="EMBL" id="PIO62195.1"/>
    </source>
</evidence>
<feature type="non-terminal residue" evidence="2">
    <location>
        <position position="1"/>
    </location>
</feature>
<feature type="non-terminal residue" evidence="2">
    <location>
        <position position="81"/>
    </location>
</feature>
<dbReference type="AlphaFoldDB" id="A0A2G9TW97"/>
<accession>A0A2G9TW97</accession>
<reference evidence="2 3" key="1">
    <citation type="submission" date="2015-09" db="EMBL/GenBank/DDBJ databases">
        <title>Draft genome of the parasitic nematode Teladorsagia circumcincta isolate WARC Sus (inbred).</title>
        <authorList>
            <person name="Mitreva M."/>
        </authorList>
    </citation>
    <scope>NUCLEOTIDE SEQUENCE [LARGE SCALE GENOMIC DNA]</scope>
    <source>
        <strain evidence="2 3">S</strain>
    </source>
</reference>
<dbReference type="OrthoDB" id="5855475at2759"/>